<feature type="compositionally biased region" description="Basic and acidic residues" evidence="1">
    <location>
        <begin position="150"/>
        <end position="160"/>
    </location>
</feature>
<feature type="region of interest" description="Disordered" evidence="1">
    <location>
        <begin position="288"/>
        <end position="309"/>
    </location>
</feature>
<keyword evidence="3" id="KW-1185">Reference proteome</keyword>
<dbReference type="AlphaFoldDB" id="A0AAD1UAH4"/>
<comment type="caution">
    <text evidence="2">The sequence shown here is derived from an EMBL/GenBank/DDBJ whole genome shotgun (WGS) entry which is preliminary data.</text>
</comment>
<reference evidence="2" key="1">
    <citation type="submission" date="2023-07" db="EMBL/GenBank/DDBJ databases">
        <authorList>
            <consortium name="AG Swart"/>
            <person name="Singh M."/>
            <person name="Singh A."/>
            <person name="Seah K."/>
            <person name="Emmerich C."/>
        </authorList>
    </citation>
    <scope>NUCLEOTIDE SEQUENCE</scope>
    <source>
        <strain evidence="2">DP1</strain>
    </source>
</reference>
<evidence type="ECO:0000256" key="1">
    <source>
        <dbReference type="SAM" id="MobiDB-lite"/>
    </source>
</evidence>
<organism evidence="2 3">
    <name type="scientific">Euplotes crassus</name>
    <dbReference type="NCBI Taxonomy" id="5936"/>
    <lineage>
        <taxon>Eukaryota</taxon>
        <taxon>Sar</taxon>
        <taxon>Alveolata</taxon>
        <taxon>Ciliophora</taxon>
        <taxon>Intramacronucleata</taxon>
        <taxon>Spirotrichea</taxon>
        <taxon>Hypotrichia</taxon>
        <taxon>Euplotida</taxon>
        <taxon>Euplotidae</taxon>
        <taxon>Moneuplotes</taxon>
    </lineage>
</organism>
<accession>A0AAD1UAH4</accession>
<name>A0AAD1UAH4_EUPCR</name>
<dbReference type="Proteomes" id="UP001295684">
    <property type="component" value="Unassembled WGS sequence"/>
</dbReference>
<protein>
    <submittedName>
        <fullName evidence="2">Uncharacterized protein</fullName>
    </submittedName>
</protein>
<proteinExistence type="predicted"/>
<sequence length="536" mass="61703">MKDAFSDQNYKVGDASAERQKLRLKNTKNTIVFGIDKTSYFKRGENKVLTSELSQYSKDAKKAADSVKEKLRSHNFKFGSHQVDYTLSSQGDKDPKTIKDVPKPAANKYKNHKMFNTQNLLPKTQRLNFRKLKSQREKNNFESATKSYHKNPEELRKDSPHLPPMNVNKDDLKKSSIKLGESGIISDLNNGHESNMKSYWTANRLELENSLIKKKMNSPTLRNSNILKTNFELGDRQKLQLLNTSKSDEFKALKVSKDIREKDQEVHDFMRKKNVHLGSVADFSNSVSKDSFPTHNKNDIDSVNGKNPTNRNLIKSMHFGSPKGIKKIESKLSMYGEKITKDNNSAQEMNLKNKLLKKQLLSHAFDLGYQEGTHRRKPNVDVAQYMRKNPTNRNESKFLKEKIEKQNFQYSQDPSGRYNRVEKGNHLLQRRYLSTGGRSSNDIDYWKANFSFNQVPSQIGAGSMNSSVVNQNYPSIRANKSVISEIGKYSQEPDKKMQAQNKKKSTKSNFQIGFEKNDFDTSYKNQYMWKTRGANV</sequence>
<dbReference type="EMBL" id="CAMPGE010003086">
    <property type="protein sequence ID" value="CAI2361909.1"/>
    <property type="molecule type" value="Genomic_DNA"/>
</dbReference>
<feature type="region of interest" description="Disordered" evidence="1">
    <location>
        <begin position="135"/>
        <end position="170"/>
    </location>
</feature>
<evidence type="ECO:0000313" key="3">
    <source>
        <dbReference type="Proteomes" id="UP001295684"/>
    </source>
</evidence>
<gene>
    <name evidence="2" type="ORF">ECRASSUSDP1_LOCUS3224</name>
</gene>
<evidence type="ECO:0000313" key="2">
    <source>
        <dbReference type="EMBL" id="CAI2361909.1"/>
    </source>
</evidence>